<dbReference type="PROSITE" id="PS00622">
    <property type="entry name" value="HTH_LUXR_1"/>
    <property type="match status" value="1"/>
</dbReference>
<dbReference type="RefSeq" id="WP_271348052.1">
    <property type="nucleotide sequence ID" value="NZ_JAQJZJ010000005.1"/>
</dbReference>
<dbReference type="PANTHER" id="PTHR44688:SF16">
    <property type="entry name" value="DNA-BINDING TRANSCRIPTIONAL ACTIVATOR DEVR_DOSR"/>
    <property type="match status" value="1"/>
</dbReference>
<dbReference type="Gene3D" id="1.10.10.10">
    <property type="entry name" value="Winged helix-like DNA-binding domain superfamily/Winged helix DNA-binding domain"/>
    <property type="match status" value="1"/>
</dbReference>
<dbReference type="InterPro" id="IPR011990">
    <property type="entry name" value="TPR-like_helical_dom_sf"/>
</dbReference>
<dbReference type="Proteomes" id="UP001212042">
    <property type="component" value="Unassembled WGS sequence"/>
</dbReference>
<dbReference type="InterPro" id="IPR016032">
    <property type="entry name" value="Sig_transdc_resp-reg_C-effctor"/>
</dbReference>
<evidence type="ECO:0000256" key="1">
    <source>
        <dbReference type="ARBA" id="ARBA00023015"/>
    </source>
</evidence>
<feature type="domain" description="HTH luxR-type" evidence="4">
    <location>
        <begin position="773"/>
        <end position="838"/>
    </location>
</feature>
<evidence type="ECO:0000259" key="4">
    <source>
        <dbReference type="PROSITE" id="PS50043"/>
    </source>
</evidence>
<dbReference type="SUPFAM" id="SSF46894">
    <property type="entry name" value="C-terminal effector domain of the bipartite response regulators"/>
    <property type="match status" value="1"/>
</dbReference>
<keyword evidence="6" id="KW-1185">Reference proteome</keyword>
<dbReference type="Gene3D" id="1.25.40.10">
    <property type="entry name" value="Tetratricopeptide repeat domain"/>
    <property type="match status" value="1"/>
</dbReference>
<dbReference type="Pfam" id="PF25873">
    <property type="entry name" value="WHD_MalT"/>
    <property type="match status" value="1"/>
</dbReference>
<dbReference type="CDD" id="cd06170">
    <property type="entry name" value="LuxR_C_like"/>
    <property type="match status" value="1"/>
</dbReference>
<dbReference type="Pfam" id="PF17874">
    <property type="entry name" value="TPR_MalT"/>
    <property type="match status" value="1"/>
</dbReference>
<dbReference type="Pfam" id="PF00196">
    <property type="entry name" value="GerE"/>
    <property type="match status" value="1"/>
</dbReference>
<dbReference type="EMBL" id="JAQJZJ010000005">
    <property type="protein sequence ID" value="MDA7087165.1"/>
    <property type="molecule type" value="Genomic_DNA"/>
</dbReference>
<dbReference type="InterPro" id="IPR059106">
    <property type="entry name" value="WHD_MalT"/>
</dbReference>
<evidence type="ECO:0000313" key="6">
    <source>
        <dbReference type="Proteomes" id="UP001212042"/>
    </source>
</evidence>
<organism evidence="5 6">
    <name type="scientific">Pseudomonas aestuarii</name>
    <dbReference type="NCBI Taxonomy" id="3018340"/>
    <lineage>
        <taxon>Bacteria</taxon>
        <taxon>Pseudomonadati</taxon>
        <taxon>Pseudomonadota</taxon>
        <taxon>Gammaproteobacteria</taxon>
        <taxon>Pseudomonadales</taxon>
        <taxon>Pseudomonadaceae</taxon>
        <taxon>Pseudomonas</taxon>
    </lineage>
</organism>
<keyword evidence="3" id="KW-0804">Transcription</keyword>
<proteinExistence type="predicted"/>
<dbReference type="PRINTS" id="PR00038">
    <property type="entry name" value="HTHLUXR"/>
</dbReference>
<accession>A0ABT4XG45</accession>
<protein>
    <submittedName>
        <fullName evidence="5">LuxR C-terminal-related transcriptional regulator</fullName>
    </submittedName>
</protein>
<sequence>MTAYAPSPPIALPSCAKGLLPRQPPGHVQREQLQRLLLAQDCRLRLLVAPAGFGKSVLLADCARDCPPEYSPLWLNCAGQLASPAEFCRLLAVTLGYPSSLSEAELLAAVQQEERALWLMLNDYPRELDDELDACLDRLLCASPPNLCWWLGSRRRPLCNFPRLLLEGELFELGGADLAFTPGEVAAWLQHVDTLRSSRAESLFGLTRGWPAALRLLAAQGEREGSGSLLCEEHNALLRDYIEHEVLQGLSAELKHALCQLAQIPQFNDELCEHLLGVGEGATWLQALRARGLFISEVEGAADWLEVFPPLAHLLQQRAKTAPCTRLHLQASQWFAARGEVRAAVEHALKGGQPEVAASFLERFTEEQLLQGQDLALILHWRNELPESLLTSTPRLILLHAWALLLVGRPGEAQVCVDQLARFQPRADAERLTELFAQWQAIRGIAAYGRGKGAEARAHLLEALPALPDAAWAQALLCRSVLTQIAIGEGHLEQAQHLSYEVLKQARLCGSGVFEALLELDHALLLEARGEFARAEALLQRVLEQMDAQSLPQTPVRGRILLRLGRLALRQGCIEHAASHLQAGLEGALAEADPGAFHGYLGLAELATCRRDIPAAFAHLGEAERWMQRHRVSDGLYRGVLLLASSRLWIYQGHHERAREALTRVLGHRRESSVPPPNFPELFLRLEHLLLCLDMARGADVREALQKLLDKAVAQGRQAFASELWSSYAEACSACADVSAANQARQAAQSLRQRLNYQGVWFAADELPLAAEVPAADACLSCRELTVLRLIAEGLSNQEVAEQLFISLHTVKTHARRINGKLGVARRTQAVAQAKVLGLL</sequence>
<dbReference type="SUPFAM" id="SSF48452">
    <property type="entry name" value="TPR-like"/>
    <property type="match status" value="1"/>
</dbReference>
<name>A0ABT4XG45_9PSED</name>
<comment type="caution">
    <text evidence="5">The sequence shown here is derived from an EMBL/GenBank/DDBJ whole genome shotgun (WGS) entry which is preliminary data.</text>
</comment>
<reference evidence="5 6" key="1">
    <citation type="submission" date="2023-01" db="EMBL/GenBank/DDBJ databases">
        <title>Pseudomonas SA3-5T sp. nov., isolated from tidal flat sediment.</title>
        <authorList>
            <person name="Kim H.S."/>
            <person name="Kim J.-S."/>
            <person name="Suh M.K."/>
            <person name="Eom M.K."/>
            <person name="Lee J.-S."/>
        </authorList>
    </citation>
    <scope>NUCLEOTIDE SEQUENCE [LARGE SCALE GENOMIC DNA]</scope>
    <source>
        <strain evidence="5 6">SA3-5</strain>
    </source>
</reference>
<dbReference type="PANTHER" id="PTHR44688">
    <property type="entry name" value="DNA-BINDING TRANSCRIPTIONAL ACTIVATOR DEVR_DOSR"/>
    <property type="match status" value="1"/>
</dbReference>
<evidence type="ECO:0000313" key="5">
    <source>
        <dbReference type="EMBL" id="MDA7087165.1"/>
    </source>
</evidence>
<evidence type="ECO:0000256" key="2">
    <source>
        <dbReference type="ARBA" id="ARBA00023125"/>
    </source>
</evidence>
<keyword evidence="2" id="KW-0238">DNA-binding</keyword>
<dbReference type="SMART" id="SM00421">
    <property type="entry name" value="HTH_LUXR"/>
    <property type="match status" value="1"/>
</dbReference>
<dbReference type="InterPro" id="IPR041617">
    <property type="entry name" value="TPR_MalT"/>
</dbReference>
<dbReference type="InterPro" id="IPR000792">
    <property type="entry name" value="Tscrpt_reg_LuxR_C"/>
</dbReference>
<dbReference type="PROSITE" id="PS50043">
    <property type="entry name" value="HTH_LUXR_2"/>
    <property type="match status" value="1"/>
</dbReference>
<keyword evidence="1" id="KW-0805">Transcription regulation</keyword>
<gene>
    <name evidence="5" type="ORF">PH586_12300</name>
</gene>
<dbReference type="InterPro" id="IPR036388">
    <property type="entry name" value="WH-like_DNA-bd_sf"/>
</dbReference>
<evidence type="ECO:0000256" key="3">
    <source>
        <dbReference type="ARBA" id="ARBA00023163"/>
    </source>
</evidence>